<proteinExistence type="predicted"/>
<sequence>MTEPPERAGLPTDLLADLDAGLLDPARAAEVRAAAAEDPGATAVLAALAGTRAELHELADPPVPAGYAARWDAALAAEAAALAPVHSRPRLRLRVRPALVAAAVLAAAVVAGALWAPRERAPVSPDGVDLVVAGLAVRGDFDVGDLTDPTRRAGCLRAVAPPGVAPEAPLLGGRDVVLDGRDGVLLLLAGGERGRLHVVVVAPGCGPGGGVLLGTRTIRG</sequence>
<keyword evidence="2" id="KW-1185">Reference proteome</keyword>
<evidence type="ECO:0000313" key="1">
    <source>
        <dbReference type="EMBL" id="GAA5124019.1"/>
    </source>
</evidence>
<name>A0ABP9NK41_9PSEU</name>
<organism evidence="1 2">
    <name type="scientific">Pseudonocardia adelaidensis</name>
    <dbReference type="NCBI Taxonomy" id="648754"/>
    <lineage>
        <taxon>Bacteria</taxon>
        <taxon>Bacillati</taxon>
        <taxon>Actinomycetota</taxon>
        <taxon>Actinomycetes</taxon>
        <taxon>Pseudonocardiales</taxon>
        <taxon>Pseudonocardiaceae</taxon>
        <taxon>Pseudonocardia</taxon>
    </lineage>
</organism>
<dbReference type="Proteomes" id="UP001500804">
    <property type="component" value="Unassembled WGS sequence"/>
</dbReference>
<comment type="caution">
    <text evidence="1">The sequence shown here is derived from an EMBL/GenBank/DDBJ whole genome shotgun (WGS) entry which is preliminary data.</text>
</comment>
<gene>
    <name evidence="1" type="ORF">GCM10023320_36590</name>
</gene>
<evidence type="ECO:0008006" key="3">
    <source>
        <dbReference type="Google" id="ProtNLM"/>
    </source>
</evidence>
<evidence type="ECO:0000313" key="2">
    <source>
        <dbReference type="Proteomes" id="UP001500804"/>
    </source>
</evidence>
<protein>
    <recommendedName>
        <fullName evidence="3">Zinc finger protein</fullName>
    </recommendedName>
</protein>
<reference evidence="2" key="1">
    <citation type="journal article" date="2019" name="Int. J. Syst. Evol. Microbiol.">
        <title>The Global Catalogue of Microorganisms (GCM) 10K type strain sequencing project: providing services to taxonomists for standard genome sequencing and annotation.</title>
        <authorList>
            <consortium name="The Broad Institute Genomics Platform"/>
            <consortium name="The Broad Institute Genome Sequencing Center for Infectious Disease"/>
            <person name="Wu L."/>
            <person name="Ma J."/>
        </authorList>
    </citation>
    <scope>NUCLEOTIDE SEQUENCE [LARGE SCALE GENOMIC DNA]</scope>
    <source>
        <strain evidence="2">JCM 18302</strain>
    </source>
</reference>
<dbReference type="RefSeq" id="WP_345606338.1">
    <property type="nucleotide sequence ID" value="NZ_BAABJO010000012.1"/>
</dbReference>
<accession>A0ABP9NK41</accession>
<dbReference type="EMBL" id="BAABJO010000012">
    <property type="protein sequence ID" value="GAA5124019.1"/>
    <property type="molecule type" value="Genomic_DNA"/>
</dbReference>